<dbReference type="OrthoDB" id="430207at2759"/>
<evidence type="ECO:0000256" key="3">
    <source>
        <dbReference type="ARBA" id="ARBA00022692"/>
    </source>
</evidence>
<keyword evidence="5" id="KW-0472">Membrane</keyword>
<organism evidence="7 8">
    <name type="scientific">Aspergillus avenaceus</name>
    <dbReference type="NCBI Taxonomy" id="36643"/>
    <lineage>
        <taxon>Eukaryota</taxon>
        <taxon>Fungi</taxon>
        <taxon>Dikarya</taxon>
        <taxon>Ascomycota</taxon>
        <taxon>Pezizomycotina</taxon>
        <taxon>Eurotiomycetes</taxon>
        <taxon>Eurotiomycetidae</taxon>
        <taxon>Eurotiales</taxon>
        <taxon>Aspergillaceae</taxon>
        <taxon>Aspergillus</taxon>
        <taxon>Aspergillus subgen. Circumdati</taxon>
    </lineage>
</organism>
<sequence length="186" mass="21082">MSAQLLLAPRYQRKLLQQPILTQNLTTAGLFAVGDTLAQKGVEKRGLASHDTTRTARMALYGGTVFGLTITKWFHFLQHRINLRSPRQTLIARVAADQLVCAPTRIGVFLSSMSVLEGQDPTEKLQRAYWNALRGNWTVWPVLQSVNMYWVPLHYRVLTVNVSSIGWNCFLSFLIVLEEAGYDIYL</sequence>
<dbReference type="PANTHER" id="PTHR11266">
    <property type="entry name" value="PEROXISOMAL MEMBRANE PROTEIN 2, PXMP2 MPV17"/>
    <property type="match status" value="1"/>
</dbReference>
<keyword evidence="3" id="KW-0812">Transmembrane</keyword>
<dbReference type="EMBL" id="ML742033">
    <property type="protein sequence ID" value="KAE8153929.1"/>
    <property type="molecule type" value="Genomic_DNA"/>
</dbReference>
<evidence type="ECO:0000313" key="8">
    <source>
        <dbReference type="Proteomes" id="UP000325780"/>
    </source>
</evidence>
<evidence type="ECO:0000256" key="1">
    <source>
        <dbReference type="ARBA" id="ARBA00004141"/>
    </source>
</evidence>
<gene>
    <name evidence="7" type="ORF">BDV25DRAFT_126826</name>
</gene>
<accession>A0A5N6U679</accession>
<evidence type="ECO:0000256" key="4">
    <source>
        <dbReference type="ARBA" id="ARBA00022989"/>
    </source>
</evidence>
<dbReference type="Pfam" id="PF04117">
    <property type="entry name" value="Mpv17_PMP22"/>
    <property type="match status" value="1"/>
</dbReference>
<dbReference type="InterPro" id="IPR007248">
    <property type="entry name" value="Mpv17_PMP22"/>
</dbReference>
<comment type="subcellular location">
    <subcellularLocation>
        <location evidence="1">Membrane</location>
        <topology evidence="1">Multi-pass membrane protein</topology>
    </subcellularLocation>
</comment>
<proteinExistence type="inferred from homology"/>
<evidence type="ECO:0000256" key="5">
    <source>
        <dbReference type="ARBA" id="ARBA00023136"/>
    </source>
</evidence>
<evidence type="ECO:0000256" key="2">
    <source>
        <dbReference type="ARBA" id="ARBA00006824"/>
    </source>
</evidence>
<protein>
    <submittedName>
        <fullName evidence="7">Protein sym1</fullName>
    </submittedName>
</protein>
<evidence type="ECO:0000256" key="6">
    <source>
        <dbReference type="RuleBase" id="RU363053"/>
    </source>
</evidence>
<dbReference type="GO" id="GO:0016020">
    <property type="term" value="C:membrane"/>
    <property type="evidence" value="ECO:0007669"/>
    <property type="project" value="UniProtKB-SubCell"/>
</dbReference>
<comment type="similarity">
    <text evidence="2 6">Belongs to the peroxisomal membrane protein PXMP2/4 family.</text>
</comment>
<keyword evidence="4" id="KW-1133">Transmembrane helix</keyword>
<dbReference type="Proteomes" id="UP000325780">
    <property type="component" value="Unassembled WGS sequence"/>
</dbReference>
<evidence type="ECO:0000313" key="7">
    <source>
        <dbReference type="EMBL" id="KAE8153929.1"/>
    </source>
</evidence>
<reference evidence="7 8" key="1">
    <citation type="submission" date="2019-04" db="EMBL/GenBank/DDBJ databases">
        <title>Friends and foes A comparative genomics study of 23 Aspergillus species from section Flavi.</title>
        <authorList>
            <consortium name="DOE Joint Genome Institute"/>
            <person name="Kjaerbolling I."/>
            <person name="Vesth T."/>
            <person name="Frisvad J.C."/>
            <person name="Nybo J.L."/>
            <person name="Theobald S."/>
            <person name="Kildgaard S."/>
            <person name="Isbrandt T."/>
            <person name="Kuo A."/>
            <person name="Sato A."/>
            <person name="Lyhne E.K."/>
            <person name="Kogle M.E."/>
            <person name="Wiebenga A."/>
            <person name="Kun R.S."/>
            <person name="Lubbers R.J."/>
            <person name="Makela M.R."/>
            <person name="Barry K."/>
            <person name="Chovatia M."/>
            <person name="Clum A."/>
            <person name="Daum C."/>
            <person name="Haridas S."/>
            <person name="He G."/>
            <person name="LaButti K."/>
            <person name="Lipzen A."/>
            <person name="Mondo S."/>
            <person name="Riley R."/>
            <person name="Salamov A."/>
            <person name="Simmons B.A."/>
            <person name="Magnuson J.K."/>
            <person name="Henrissat B."/>
            <person name="Mortensen U.H."/>
            <person name="Larsen T.O."/>
            <person name="Devries R.P."/>
            <person name="Grigoriev I.V."/>
            <person name="Machida M."/>
            <person name="Baker S.E."/>
            <person name="Andersen M.R."/>
        </authorList>
    </citation>
    <scope>NUCLEOTIDE SEQUENCE [LARGE SCALE GENOMIC DNA]</scope>
    <source>
        <strain evidence="7 8">IBT 18842</strain>
    </source>
</reference>
<dbReference type="GO" id="GO:0005739">
    <property type="term" value="C:mitochondrion"/>
    <property type="evidence" value="ECO:0007669"/>
    <property type="project" value="TreeGrafter"/>
</dbReference>
<dbReference type="AlphaFoldDB" id="A0A5N6U679"/>
<dbReference type="PANTHER" id="PTHR11266:SF17">
    <property type="entry name" value="PROTEIN MPV17"/>
    <property type="match status" value="1"/>
</dbReference>
<keyword evidence="8" id="KW-1185">Reference proteome</keyword>
<name>A0A5N6U679_ASPAV</name>